<sequence>MAITSTGYNGEVDYVAFSQWQLALGDEHGVEGSTDLRVTPVAGKERTVAVAPGAAYGWGVRDVSDAVVELQAPAPSGTALVWHTVAVRRDYAAQSTSLVLVQSAAGDGQALAAALDAQSVPGVVTLQGLATFSVRGGVTAVQAVVDHRRRTTKVRTSPTLSGLGRPGPGLVGMLDGEAWLWRAELVAGSWTWQRQRDPVQGSFGPTYVGGVLESLPASRTHRVGSAGHPSWRSWPFPTQFLGYVDVPNQNRPYRLVLDFNFVAGTGGTGSRFAYFARAGSADAPNLGESIIGGDAGPEADVPQTRRLVVATPTAQVFTGATRVYLVAERSGDTQGEVAIVQDLLRATPVYAD</sequence>
<protein>
    <submittedName>
        <fullName evidence="1">Uncharacterized protein</fullName>
    </submittedName>
</protein>
<gene>
    <name evidence="1" type="ORF">EDC03_0571</name>
</gene>
<comment type="caution">
    <text evidence="1">The sequence shown here is derived from an EMBL/GenBank/DDBJ whole genome shotgun (WGS) entry which is preliminary data.</text>
</comment>
<organism evidence="1 2">
    <name type="scientific">Pseudokineococcus lusitanus</name>
    <dbReference type="NCBI Taxonomy" id="763993"/>
    <lineage>
        <taxon>Bacteria</taxon>
        <taxon>Bacillati</taxon>
        <taxon>Actinomycetota</taxon>
        <taxon>Actinomycetes</taxon>
        <taxon>Kineosporiales</taxon>
        <taxon>Kineosporiaceae</taxon>
        <taxon>Pseudokineococcus</taxon>
    </lineage>
</organism>
<evidence type="ECO:0000313" key="1">
    <source>
        <dbReference type="EMBL" id="ROP45955.1"/>
    </source>
</evidence>
<dbReference type="RefSeq" id="WP_123378623.1">
    <property type="nucleotide sequence ID" value="NZ_RJKN01000001.1"/>
</dbReference>
<dbReference type="OrthoDB" id="4404215at2"/>
<accession>A0A3N1HTV0</accession>
<name>A0A3N1HTV0_9ACTN</name>
<evidence type="ECO:0000313" key="2">
    <source>
        <dbReference type="Proteomes" id="UP000276232"/>
    </source>
</evidence>
<dbReference type="Proteomes" id="UP000276232">
    <property type="component" value="Unassembled WGS sequence"/>
</dbReference>
<dbReference type="InParanoid" id="A0A3N1HTV0"/>
<reference evidence="1 2" key="1">
    <citation type="journal article" date="2015" name="Stand. Genomic Sci.">
        <title>Genomic Encyclopedia of Bacterial and Archaeal Type Strains, Phase III: the genomes of soil and plant-associated and newly described type strains.</title>
        <authorList>
            <person name="Whitman W.B."/>
            <person name="Woyke T."/>
            <person name="Klenk H.P."/>
            <person name="Zhou Y."/>
            <person name="Lilburn T.G."/>
            <person name="Beck B.J."/>
            <person name="De Vos P."/>
            <person name="Vandamme P."/>
            <person name="Eisen J.A."/>
            <person name="Garrity G."/>
            <person name="Hugenholtz P."/>
            <person name="Kyrpides N.C."/>
        </authorList>
    </citation>
    <scope>NUCLEOTIDE SEQUENCE [LARGE SCALE GENOMIC DNA]</scope>
    <source>
        <strain evidence="1 2">CECT 7306</strain>
    </source>
</reference>
<dbReference type="EMBL" id="RJKN01000001">
    <property type="protein sequence ID" value="ROP45955.1"/>
    <property type="molecule type" value="Genomic_DNA"/>
</dbReference>
<dbReference type="AlphaFoldDB" id="A0A3N1HTV0"/>
<keyword evidence="2" id="KW-1185">Reference proteome</keyword>
<proteinExistence type="predicted"/>